<dbReference type="AlphaFoldDB" id="A0A851GIV0"/>
<feature type="transmembrane region" description="Helical" evidence="1">
    <location>
        <begin position="93"/>
        <end position="113"/>
    </location>
</feature>
<reference evidence="2 3" key="1">
    <citation type="submission" date="2020-07" db="EMBL/GenBank/DDBJ databases">
        <title>Roseicoccus Jingziensis gen. nov., sp. nov., isolated from coastal seawater.</title>
        <authorList>
            <person name="Feng X."/>
        </authorList>
    </citation>
    <scope>NUCLEOTIDE SEQUENCE [LARGE SCALE GENOMIC DNA]</scope>
    <source>
        <strain evidence="2 3">N1E253</strain>
    </source>
</reference>
<feature type="transmembrane region" description="Helical" evidence="1">
    <location>
        <begin position="61"/>
        <end position="81"/>
    </location>
</feature>
<gene>
    <name evidence="2" type="ORF">HW115_05855</name>
</gene>
<sequence>MESSFSGVAFRDDVGQNVGETMEADESWSGKVRRAVLPSGPKKLAEPEKELRFTRAAQAPLFYAASVVFFALSVALFILSTQDWGMKGPFLDGWWWTCIPCLLVSYGLLRIGLRCTRHAYLIVSPLGVEIFPFFKPQKNLQILYWTEIADAECTPGAKQLIFHFTEKKNSGVVVSLHPIPASRRHLLEEAVLGVIEQREQQAACNA</sequence>
<keyword evidence="1" id="KW-1133">Transmembrane helix</keyword>
<keyword evidence="3" id="KW-1185">Reference proteome</keyword>
<evidence type="ECO:0000313" key="3">
    <source>
        <dbReference type="Proteomes" id="UP000557872"/>
    </source>
</evidence>
<proteinExistence type="predicted"/>
<dbReference type="Proteomes" id="UP000557872">
    <property type="component" value="Unassembled WGS sequence"/>
</dbReference>
<evidence type="ECO:0000313" key="2">
    <source>
        <dbReference type="EMBL" id="NWK55125.1"/>
    </source>
</evidence>
<comment type="caution">
    <text evidence="2">The sequence shown here is derived from an EMBL/GenBank/DDBJ whole genome shotgun (WGS) entry which is preliminary data.</text>
</comment>
<keyword evidence="1" id="KW-0812">Transmembrane</keyword>
<organism evidence="2 3">
    <name type="scientific">Oceaniferula marina</name>
    <dbReference type="NCBI Taxonomy" id="2748318"/>
    <lineage>
        <taxon>Bacteria</taxon>
        <taxon>Pseudomonadati</taxon>
        <taxon>Verrucomicrobiota</taxon>
        <taxon>Verrucomicrobiia</taxon>
        <taxon>Verrucomicrobiales</taxon>
        <taxon>Verrucomicrobiaceae</taxon>
        <taxon>Oceaniferula</taxon>
    </lineage>
</organism>
<evidence type="ECO:0000256" key="1">
    <source>
        <dbReference type="SAM" id="Phobius"/>
    </source>
</evidence>
<dbReference type="EMBL" id="JACBAZ010000002">
    <property type="protein sequence ID" value="NWK55125.1"/>
    <property type="molecule type" value="Genomic_DNA"/>
</dbReference>
<accession>A0A851GIV0</accession>
<dbReference type="RefSeq" id="WP_227021306.1">
    <property type="nucleotide sequence ID" value="NZ_JACBAZ010000002.1"/>
</dbReference>
<keyword evidence="1" id="KW-0472">Membrane</keyword>
<name>A0A851GIV0_9BACT</name>
<protein>
    <submittedName>
        <fullName evidence="2">Uncharacterized protein</fullName>
    </submittedName>
</protein>